<evidence type="ECO:0000313" key="3">
    <source>
        <dbReference type="Proteomes" id="UP000177763"/>
    </source>
</evidence>
<organism evidence="2 3">
    <name type="scientific">candidate division WWE3 bacterium RIFCSPLOWO2_12_FULL_36_10</name>
    <dbReference type="NCBI Taxonomy" id="1802630"/>
    <lineage>
        <taxon>Bacteria</taxon>
        <taxon>Katanobacteria</taxon>
    </lineage>
</organism>
<proteinExistence type="predicted"/>
<feature type="transmembrane region" description="Helical" evidence="1">
    <location>
        <begin position="25"/>
        <end position="49"/>
    </location>
</feature>
<dbReference type="Proteomes" id="UP000177763">
    <property type="component" value="Unassembled WGS sequence"/>
</dbReference>
<dbReference type="EMBL" id="MEVN01000020">
    <property type="protein sequence ID" value="OGC57145.1"/>
    <property type="molecule type" value="Genomic_DNA"/>
</dbReference>
<reference evidence="2 3" key="1">
    <citation type="journal article" date="2016" name="Nat. Commun.">
        <title>Thousands of microbial genomes shed light on interconnected biogeochemical processes in an aquifer system.</title>
        <authorList>
            <person name="Anantharaman K."/>
            <person name="Brown C.T."/>
            <person name="Hug L.A."/>
            <person name="Sharon I."/>
            <person name="Castelle C.J."/>
            <person name="Probst A.J."/>
            <person name="Thomas B.C."/>
            <person name="Singh A."/>
            <person name="Wilkins M.J."/>
            <person name="Karaoz U."/>
            <person name="Brodie E.L."/>
            <person name="Williams K.H."/>
            <person name="Hubbard S.S."/>
            <person name="Banfield J.F."/>
        </authorList>
    </citation>
    <scope>NUCLEOTIDE SEQUENCE [LARGE SCALE GENOMIC DNA]</scope>
</reference>
<dbReference type="AlphaFoldDB" id="A0A1F4VJ58"/>
<comment type="caution">
    <text evidence="2">The sequence shown here is derived from an EMBL/GenBank/DDBJ whole genome shotgun (WGS) entry which is preliminary data.</text>
</comment>
<evidence type="ECO:0000313" key="2">
    <source>
        <dbReference type="EMBL" id="OGC57145.1"/>
    </source>
</evidence>
<protein>
    <submittedName>
        <fullName evidence="2">Uncharacterized protein</fullName>
    </submittedName>
</protein>
<accession>A0A1F4VJ58</accession>
<dbReference type="STRING" id="1802630.A3H26_02330"/>
<keyword evidence="1" id="KW-0472">Membrane</keyword>
<keyword evidence="1" id="KW-1133">Transmembrane helix</keyword>
<name>A0A1F4VJ58_UNCKA</name>
<gene>
    <name evidence="2" type="ORF">A3H26_02330</name>
</gene>
<keyword evidence="1" id="KW-0812">Transmembrane</keyword>
<sequence length="65" mass="7327">MTLSLSGLVLHYLLSNTFNWQGIYALGNVLIVWMMTPFIIIVILGTAIGMPKKVEEMFMGAPKRR</sequence>
<evidence type="ECO:0000256" key="1">
    <source>
        <dbReference type="SAM" id="Phobius"/>
    </source>
</evidence>